<dbReference type="InterPro" id="IPR036908">
    <property type="entry name" value="RlpA-like_sf"/>
</dbReference>
<comment type="function">
    <text evidence="4">Lytic transglycosylase with a strong preference for naked glycan strands that lack stem peptides.</text>
</comment>
<evidence type="ECO:0000313" key="8">
    <source>
        <dbReference type="EMBL" id="SIT71096.1"/>
    </source>
</evidence>
<dbReference type="CDD" id="cd22268">
    <property type="entry name" value="DPBB_RlpA-like"/>
    <property type="match status" value="1"/>
</dbReference>
<evidence type="ECO:0000256" key="5">
    <source>
        <dbReference type="RuleBase" id="RU003495"/>
    </source>
</evidence>
<dbReference type="InterPro" id="IPR034718">
    <property type="entry name" value="RlpA"/>
</dbReference>
<dbReference type="PANTHER" id="PTHR34183:SF1">
    <property type="entry name" value="ENDOLYTIC PEPTIDOGLYCAN TRANSGLYCOSYLASE RLPA"/>
    <property type="match status" value="1"/>
</dbReference>
<feature type="domain" description="SPOR" evidence="7">
    <location>
        <begin position="206"/>
        <end position="286"/>
    </location>
</feature>
<dbReference type="InterPro" id="IPR009009">
    <property type="entry name" value="RlpA-like_DPBB"/>
</dbReference>
<dbReference type="GO" id="GO:0009279">
    <property type="term" value="C:cell outer membrane"/>
    <property type="evidence" value="ECO:0007669"/>
    <property type="project" value="TreeGrafter"/>
</dbReference>
<dbReference type="PANTHER" id="PTHR34183">
    <property type="entry name" value="ENDOLYTIC PEPTIDOGLYCAN TRANSGLYCOSYLASE RLPA"/>
    <property type="match status" value="1"/>
</dbReference>
<keyword evidence="2 4" id="KW-0456">Lyase</keyword>
<keyword evidence="4" id="KW-1003">Cell membrane</keyword>
<accession>A0A1R3W513</accession>
<evidence type="ECO:0000313" key="9">
    <source>
        <dbReference type="Proteomes" id="UP000223759"/>
    </source>
</evidence>
<dbReference type="InterPro" id="IPR007730">
    <property type="entry name" value="SPOR-like_dom"/>
</dbReference>
<evidence type="ECO:0000256" key="1">
    <source>
        <dbReference type="ARBA" id="ARBA00022729"/>
    </source>
</evidence>
<keyword evidence="1" id="KW-0732">Signal</keyword>
<dbReference type="InterPro" id="IPR012997">
    <property type="entry name" value="RplA"/>
</dbReference>
<dbReference type="FunFam" id="2.40.40.10:FF:000003">
    <property type="entry name" value="Endolytic peptidoglycan transglycosylase RlpA"/>
    <property type="match status" value="1"/>
</dbReference>
<dbReference type="InterPro" id="IPR036680">
    <property type="entry name" value="SPOR-like_sf"/>
</dbReference>
<comment type="subcellular location">
    <subcellularLocation>
        <location evidence="4">Cell membrane</location>
        <topology evidence="4">Lipid-anchor</topology>
    </subcellularLocation>
</comment>
<evidence type="ECO:0000256" key="4">
    <source>
        <dbReference type="HAMAP-Rule" id="MF_02071"/>
    </source>
</evidence>
<dbReference type="EMBL" id="FTPK01000002">
    <property type="protein sequence ID" value="SIT71096.1"/>
    <property type="molecule type" value="Genomic_DNA"/>
</dbReference>
<gene>
    <name evidence="4" type="primary">rlpA</name>
    <name evidence="8" type="ORF">SAMN05216526_1475</name>
</gene>
<dbReference type="GO" id="GO:0071555">
    <property type="term" value="P:cell wall organization"/>
    <property type="evidence" value="ECO:0007669"/>
    <property type="project" value="UniProtKB-KW"/>
</dbReference>
<evidence type="ECO:0000256" key="3">
    <source>
        <dbReference type="ARBA" id="ARBA00023316"/>
    </source>
</evidence>
<name>A0A1R3W513_9GAMM</name>
<feature type="region of interest" description="Disordered" evidence="6">
    <location>
        <begin position="26"/>
        <end position="60"/>
    </location>
</feature>
<organism evidence="8 9">
    <name type="scientific">Ectothiorhodosinus mongolicus</name>
    <dbReference type="NCBI Taxonomy" id="233100"/>
    <lineage>
        <taxon>Bacteria</taxon>
        <taxon>Pseudomonadati</taxon>
        <taxon>Pseudomonadota</taxon>
        <taxon>Gammaproteobacteria</taxon>
        <taxon>Chromatiales</taxon>
        <taxon>Ectothiorhodospiraceae</taxon>
        <taxon>Ectothiorhodosinus</taxon>
    </lineage>
</organism>
<dbReference type="Proteomes" id="UP000223759">
    <property type="component" value="Unassembled WGS sequence"/>
</dbReference>
<dbReference type="PROSITE" id="PS51724">
    <property type="entry name" value="SPOR"/>
    <property type="match status" value="1"/>
</dbReference>
<keyword evidence="3 4" id="KW-0961">Cell wall biogenesis/degradation</keyword>
<dbReference type="GO" id="GO:0005886">
    <property type="term" value="C:plasma membrane"/>
    <property type="evidence" value="ECO:0007669"/>
    <property type="project" value="UniProtKB-SubCell"/>
</dbReference>
<dbReference type="Pfam" id="PF03330">
    <property type="entry name" value="DPBB_1"/>
    <property type="match status" value="1"/>
</dbReference>
<dbReference type="AlphaFoldDB" id="A0A1R3W513"/>
<dbReference type="NCBIfam" id="TIGR00413">
    <property type="entry name" value="rlpA"/>
    <property type="match status" value="1"/>
</dbReference>
<keyword evidence="9" id="KW-1185">Reference proteome</keyword>
<comment type="similarity">
    <text evidence="4 5">Belongs to the RlpA family.</text>
</comment>
<dbReference type="GO" id="GO:0000270">
    <property type="term" value="P:peptidoglycan metabolic process"/>
    <property type="evidence" value="ECO:0007669"/>
    <property type="project" value="UniProtKB-UniRule"/>
</dbReference>
<evidence type="ECO:0000259" key="7">
    <source>
        <dbReference type="PROSITE" id="PS51724"/>
    </source>
</evidence>
<sequence length="286" mass="31655">MTSRIGPLLLIAVVIVVLSACASKPDGPVLDDRAPDPRSIPDLDAIPEPTPRFEPPSRYGNPPSYEVFGQRYYTMNSAEGYRERGVASWYGAKFHGRRTSSGEPYDMFAMTAAHTSLPLPTYVRVTNLDNGRSVVVRVNDRGPFLRGRIIDLSYAAAHRIGMVDQGTARVEVVALNAREEPQRVAREQRPARSPEPITTQTEVAMTQADSLVFVQMGAFGEQRNAEQLQRQLQDAGIESVIITSRAQSSDGFFRVRIGPKRNQFEAHQLIENLRQLGFAGMAVIAE</sequence>
<proteinExistence type="inferred from homology"/>
<dbReference type="HAMAP" id="MF_02071">
    <property type="entry name" value="RlpA"/>
    <property type="match status" value="1"/>
</dbReference>
<dbReference type="PROSITE" id="PS51257">
    <property type="entry name" value="PROKAR_LIPOPROTEIN"/>
    <property type="match status" value="1"/>
</dbReference>
<feature type="compositionally biased region" description="Basic and acidic residues" evidence="6">
    <location>
        <begin position="30"/>
        <end position="41"/>
    </location>
</feature>
<dbReference type="SUPFAM" id="SSF50685">
    <property type="entry name" value="Barwin-like endoglucanases"/>
    <property type="match status" value="1"/>
</dbReference>
<dbReference type="SUPFAM" id="SSF110997">
    <property type="entry name" value="Sporulation related repeat"/>
    <property type="match status" value="1"/>
</dbReference>
<keyword evidence="4" id="KW-0472">Membrane</keyword>
<dbReference type="Gene3D" id="2.40.40.10">
    <property type="entry name" value="RlpA-like domain"/>
    <property type="match status" value="1"/>
</dbReference>
<reference evidence="8 9" key="1">
    <citation type="submission" date="2017-01" db="EMBL/GenBank/DDBJ databases">
        <authorList>
            <person name="Mah S.A."/>
            <person name="Swanson W.J."/>
            <person name="Moy G.W."/>
            <person name="Vacquier V.D."/>
        </authorList>
    </citation>
    <scope>NUCLEOTIDE SEQUENCE [LARGE SCALE GENOMIC DNA]</scope>
    <source>
        <strain evidence="8 9">M9</strain>
    </source>
</reference>
<dbReference type="STRING" id="233100.SAMN05216526_1475"/>
<evidence type="ECO:0000256" key="2">
    <source>
        <dbReference type="ARBA" id="ARBA00023239"/>
    </source>
</evidence>
<dbReference type="Gene3D" id="3.30.70.1070">
    <property type="entry name" value="Sporulation related repeat"/>
    <property type="match status" value="1"/>
</dbReference>
<keyword evidence="4 8" id="KW-0449">Lipoprotein</keyword>
<dbReference type="OrthoDB" id="9779128at2"/>
<dbReference type="GO" id="GO:0042834">
    <property type="term" value="F:peptidoglycan binding"/>
    <property type="evidence" value="ECO:0007669"/>
    <property type="project" value="InterPro"/>
</dbReference>
<dbReference type="GO" id="GO:0008932">
    <property type="term" value="F:lytic endotransglycosylase activity"/>
    <property type="evidence" value="ECO:0007669"/>
    <property type="project" value="UniProtKB-UniRule"/>
</dbReference>
<dbReference type="EC" id="4.2.2.-" evidence="4"/>
<keyword evidence="4" id="KW-0564">Palmitate</keyword>
<protein>
    <recommendedName>
        <fullName evidence="4">Endolytic peptidoglycan transglycosylase RlpA</fullName>
        <ecNumber evidence="4">4.2.2.-</ecNumber>
    </recommendedName>
</protein>
<dbReference type="Pfam" id="PF05036">
    <property type="entry name" value="SPOR"/>
    <property type="match status" value="1"/>
</dbReference>
<evidence type="ECO:0000256" key="6">
    <source>
        <dbReference type="SAM" id="MobiDB-lite"/>
    </source>
</evidence>
<dbReference type="RefSeq" id="WP_076755834.1">
    <property type="nucleotide sequence ID" value="NZ_CP023018.1"/>
</dbReference>